<reference evidence="13 14" key="1">
    <citation type="submission" date="2019-12" db="EMBL/GenBank/DDBJ databases">
        <authorList>
            <person name="Floudas D."/>
            <person name="Bentzer J."/>
            <person name="Ahren D."/>
            <person name="Johansson T."/>
            <person name="Persson P."/>
            <person name="Tunlid A."/>
        </authorList>
    </citation>
    <scope>NUCLEOTIDE SEQUENCE [LARGE SCALE GENOMIC DNA]</scope>
    <source>
        <strain evidence="13 14">CBS 102.39</strain>
    </source>
</reference>
<dbReference type="SUPFAM" id="SSF82199">
    <property type="entry name" value="SET domain"/>
    <property type="match status" value="1"/>
</dbReference>
<dbReference type="SUPFAM" id="SSF47157">
    <property type="entry name" value="Mitochondrial import receptor subunit Tom20"/>
    <property type="match status" value="1"/>
</dbReference>
<keyword evidence="3" id="KW-0813">Transport</keyword>
<dbReference type="Pfam" id="PF02064">
    <property type="entry name" value="MAS20"/>
    <property type="match status" value="1"/>
</dbReference>
<evidence type="ECO:0000256" key="7">
    <source>
        <dbReference type="ARBA" id="ARBA00022989"/>
    </source>
</evidence>
<evidence type="ECO:0000256" key="11">
    <source>
        <dbReference type="SAM" id="Phobius"/>
    </source>
</evidence>
<dbReference type="PROSITE" id="PS50280">
    <property type="entry name" value="SET"/>
    <property type="match status" value="1"/>
</dbReference>
<evidence type="ECO:0000256" key="9">
    <source>
        <dbReference type="ARBA" id="ARBA00023136"/>
    </source>
</evidence>
<keyword evidence="6" id="KW-0653">Protein transport</keyword>
<comment type="similarity">
    <text evidence="2">Belongs to the Tom20 family.</text>
</comment>
<dbReference type="GO" id="GO:0016031">
    <property type="term" value="P:tRNA import into mitochondrion"/>
    <property type="evidence" value="ECO:0007669"/>
    <property type="project" value="TreeGrafter"/>
</dbReference>
<gene>
    <name evidence="13" type="ORF">D9613_004960</name>
</gene>
<comment type="subcellular location">
    <subcellularLocation>
        <location evidence="1">Mitochondrion outer membrane</location>
        <topology evidence="1">Single-pass membrane protein</topology>
    </subcellularLocation>
</comment>
<dbReference type="PANTHER" id="PTHR12430:SF0">
    <property type="entry name" value="TRANSLOCASE OF OUTER MITOCHONDRIAL MEMBRANE 20"/>
    <property type="match status" value="1"/>
</dbReference>
<dbReference type="PANTHER" id="PTHR12430">
    <property type="entry name" value="MITOCHONDRIAL IMPORT RECEPTOR SUBUNIT TOM20"/>
    <property type="match status" value="1"/>
</dbReference>
<dbReference type="Proteomes" id="UP000521872">
    <property type="component" value="Unassembled WGS sequence"/>
</dbReference>
<dbReference type="GO" id="GO:0030943">
    <property type="term" value="F:mitochondrion targeting sequence binding"/>
    <property type="evidence" value="ECO:0007669"/>
    <property type="project" value="TreeGrafter"/>
</dbReference>
<evidence type="ECO:0000256" key="10">
    <source>
        <dbReference type="SAM" id="MobiDB-lite"/>
    </source>
</evidence>
<dbReference type="GO" id="GO:0008320">
    <property type="term" value="F:protein transmembrane transporter activity"/>
    <property type="evidence" value="ECO:0007669"/>
    <property type="project" value="TreeGrafter"/>
</dbReference>
<keyword evidence="7 11" id="KW-1133">Transmembrane helix</keyword>
<evidence type="ECO:0000256" key="3">
    <source>
        <dbReference type="ARBA" id="ARBA00022448"/>
    </source>
</evidence>
<feature type="compositionally biased region" description="Polar residues" evidence="10">
    <location>
        <begin position="160"/>
        <end position="176"/>
    </location>
</feature>
<dbReference type="CDD" id="cd20071">
    <property type="entry name" value="SET_SMYD"/>
    <property type="match status" value="1"/>
</dbReference>
<evidence type="ECO:0000256" key="5">
    <source>
        <dbReference type="ARBA" id="ARBA00022787"/>
    </source>
</evidence>
<dbReference type="Gene3D" id="1.10.220.160">
    <property type="match status" value="1"/>
</dbReference>
<dbReference type="InterPro" id="IPR002056">
    <property type="entry name" value="MAS20"/>
</dbReference>
<dbReference type="InterPro" id="IPR023392">
    <property type="entry name" value="Tom20_dom_sf"/>
</dbReference>
<keyword evidence="8" id="KW-0496">Mitochondrion</keyword>
<dbReference type="GO" id="GO:0006886">
    <property type="term" value="P:intracellular protein transport"/>
    <property type="evidence" value="ECO:0007669"/>
    <property type="project" value="InterPro"/>
</dbReference>
<accession>A0A8H4VRY6</accession>
<evidence type="ECO:0000313" key="14">
    <source>
        <dbReference type="Proteomes" id="UP000521872"/>
    </source>
</evidence>
<evidence type="ECO:0000256" key="6">
    <source>
        <dbReference type="ARBA" id="ARBA00022927"/>
    </source>
</evidence>
<organism evidence="13 14">
    <name type="scientific">Agrocybe pediades</name>
    <dbReference type="NCBI Taxonomy" id="84607"/>
    <lineage>
        <taxon>Eukaryota</taxon>
        <taxon>Fungi</taxon>
        <taxon>Dikarya</taxon>
        <taxon>Basidiomycota</taxon>
        <taxon>Agaricomycotina</taxon>
        <taxon>Agaricomycetes</taxon>
        <taxon>Agaricomycetidae</taxon>
        <taxon>Agaricales</taxon>
        <taxon>Agaricineae</taxon>
        <taxon>Strophariaceae</taxon>
        <taxon>Agrocybe</taxon>
    </lineage>
</organism>
<dbReference type="EMBL" id="JAACJL010000016">
    <property type="protein sequence ID" value="KAF4619887.1"/>
    <property type="molecule type" value="Genomic_DNA"/>
</dbReference>
<evidence type="ECO:0000256" key="1">
    <source>
        <dbReference type="ARBA" id="ARBA00004572"/>
    </source>
</evidence>
<dbReference type="Gene3D" id="6.10.140.2220">
    <property type="match status" value="1"/>
</dbReference>
<keyword evidence="5" id="KW-1000">Mitochondrion outer membrane</keyword>
<protein>
    <recommendedName>
        <fullName evidence="12">SET domain-containing protein</fullName>
    </recommendedName>
</protein>
<keyword evidence="4 11" id="KW-0812">Transmembrane</keyword>
<dbReference type="GO" id="GO:0030150">
    <property type="term" value="P:protein import into mitochondrial matrix"/>
    <property type="evidence" value="ECO:0007669"/>
    <property type="project" value="TreeGrafter"/>
</dbReference>
<comment type="caution">
    <text evidence="13">The sequence shown here is derived from an EMBL/GenBank/DDBJ whole genome shotgun (WGS) entry which is preliminary data.</text>
</comment>
<keyword evidence="9 11" id="KW-0472">Membrane</keyword>
<feature type="compositionally biased region" description="Basic and acidic residues" evidence="10">
    <location>
        <begin position="600"/>
        <end position="615"/>
    </location>
</feature>
<sequence length="627" mass="69493">MDSKSTTYITAAVVTIAAGLAVYAVYFDYKRRNDVEFRKKLKKEKKRVQKAVAESKQSELADSTSEITPASLREVLKQVREEPGPQSPEEKEQYFMNQVSIGEQLAAQGPKFYLPAATAFFRALRVYPAPVELIVIYEKTIIPPVFKLIMELSQLDVSNPTSPHFDTTSLDGQDTSPIRGPPSEASSQEWDKVTDPAGGISLGGERKDGRGIAVKYRIEAYFDNFPPKGKNVSVVIREVTPGQGNRHILVADKDFAAGEVIYKEFPVVTALDPDLQEKETHCDQCLRPIQAGMSIQASPESSPLKLSYCSKACMLASKSQHHSLLFTLDPALPPEIPSAPATPELQEARREAQAKLAEHITKERRLVPLLVARFIARQVAFETQKLAQATAPGTTFAAPEADYTDSDNKSEKYVLADHIERLRYLETVPNKDEFKLLRDVLAAALPGLEEFISDDKYATLCGKMAYNAFGVCFGGGRDDRPVPDARPENIEKTRTPYGTQRQIGSALYTVSSYLTHSCQPSARPSFSSGTSEISIIANKDIKKGDVLTVAFVDVAQHPDETVIECRRRRRFELARGWRFSCNCERCVEEAATMTAAEKSSAPEDQKDESKVESSVDKYTMAPKDDVE</sequence>
<evidence type="ECO:0000256" key="2">
    <source>
        <dbReference type="ARBA" id="ARBA00005792"/>
    </source>
</evidence>
<evidence type="ECO:0000256" key="4">
    <source>
        <dbReference type="ARBA" id="ARBA00022692"/>
    </source>
</evidence>
<evidence type="ECO:0000313" key="13">
    <source>
        <dbReference type="EMBL" id="KAF4619887.1"/>
    </source>
</evidence>
<dbReference type="GO" id="GO:0006605">
    <property type="term" value="P:protein targeting"/>
    <property type="evidence" value="ECO:0007669"/>
    <property type="project" value="InterPro"/>
</dbReference>
<evidence type="ECO:0000256" key="8">
    <source>
        <dbReference type="ARBA" id="ARBA00023128"/>
    </source>
</evidence>
<dbReference type="AlphaFoldDB" id="A0A8H4VRY6"/>
<evidence type="ECO:0000259" key="12">
    <source>
        <dbReference type="PROSITE" id="PS50280"/>
    </source>
</evidence>
<dbReference type="PRINTS" id="PR00351">
    <property type="entry name" value="OM20RECEPTOR"/>
</dbReference>
<feature type="region of interest" description="Disordered" evidence="10">
    <location>
        <begin position="160"/>
        <end position="204"/>
    </location>
</feature>
<feature type="region of interest" description="Disordered" evidence="10">
    <location>
        <begin position="592"/>
        <end position="627"/>
    </location>
</feature>
<dbReference type="Pfam" id="PF00856">
    <property type="entry name" value="SET"/>
    <property type="match status" value="1"/>
</dbReference>
<dbReference type="GO" id="GO:0005742">
    <property type="term" value="C:mitochondrial outer membrane translocase complex"/>
    <property type="evidence" value="ECO:0007669"/>
    <property type="project" value="InterPro"/>
</dbReference>
<dbReference type="InterPro" id="IPR046341">
    <property type="entry name" value="SET_dom_sf"/>
</dbReference>
<feature type="transmembrane region" description="Helical" evidence="11">
    <location>
        <begin position="6"/>
        <end position="29"/>
    </location>
</feature>
<keyword evidence="14" id="KW-1185">Reference proteome</keyword>
<dbReference type="Gene3D" id="1.20.960.10">
    <property type="entry name" value="Mitochondrial outer membrane translocase complex, subunit Tom20 domain"/>
    <property type="match status" value="1"/>
</dbReference>
<name>A0A8H4VRY6_9AGAR</name>
<feature type="domain" description="SET" evidence="12">
    <location>
        <begin position="232"/>
        <end position="552"/>
    </location>
</feature>
<dbReference type="InterPro" id="IPR001214">
    <property type="entry name" value="SET_dom"/>
</dbReference>
<dbReference type="Gene3D" id="2.170.270.10">
    <property type="entry name" value="SET domain"/>
    <property type="match status" value="1"/>
</dbReference>
<proteinExistence type="inferred from homology"/>